<dbReference type="CDD" id="cd14727">
    <property type="entry name" value="ChanN-like"/>
    <property type="match status" value="1"/>
</dbReference>
<dbReference type="EMBL" id="MPRJ01000111">
    <property type="protein sequence ID" value="OOZ34406.1"/>
    <property type="molecule type" value="Genomic_DNA"/>
</dbReference>
<dbReference type="Proteomes" id="UP000190896">
    <property type="component" value="Unassembled WGS sequence"/>
</dbReference>
<accession>A0A1T2KNX1</accession>
<dbReference type="InterPro" id="IPR001478">
    <property type="entry name" value="PDZ"/>
</dbReference>
<name>A0A1T2KNX1_9GAMM</name>
<organism evidence="2 3">
    <name type="scientific">Solemya velesiana gill symbiont</name>
    <dbReference type="NCBI Taxonomy" id="1918948"/>
    <lineage>
        <taxon>Bacteria</taxon>
        <taxon>Pseudomonadati</taxon>
        <taxon>Pseudomonadota</taxon>
        <taxon>Gammaproteobacteria</taxon>
        <taxon>sulfur-oxidizing symbionts</taxon>
    </lineage>
</organism>
<evidence type="ECO:0000313" key="2">
    <source>
        <dbReference type="EMBL" id="OOZ34406.1"/>
    </source>
</evidence>
<proteinExistence type="predicted"/>
<reference evidence="2 3" key="1">
    <citation type="submission" date="2016-11" db="EMBL/GenBank/DDBJ databases">
        <title>Mixed transmission modes and dynamic genome evolution in an obligate animal-bacterial symbiosis.</title>
        <authorList>
            <person name="Russell S.L."/>
            <person name="Corbett-Detig R.B."/>
            <person name="Cavanaugh C.M."/>
        </authorList>
    </citation>
    <scope>NUCLEOTIDE SEQUENCE [LARGE SCALE GENOMIC DNA]</scope>
    <source>
        <strain evidence="2">Se-Cadez</strain>
    </source>
</reference>
<keyword evidence="3" id="KW-1185">Reference proteome</keyword>
<dbReference type="Pfam" id="PF04187">
    <property type="entry name" value="Cofac_haem_bdg"/>
    <property type="match status" value="1"/>
</dbReference>
<dbReference type="InterPro" id="IPR007314">
    <property type="entry name" value="Cofac_haem-bd_dom"/>
</dbReference>
<comment type="caution">
    <text evidence="2">The sequence shown here is derived from an EMBL/GenBank/DDBJ whole genome shotgun (WGS) entry which is preliminary data.</text>
</comment>
<dbReference type="Gene3D" id="2.30.42.10">
    <property type="match status" value="1"/>
</dbReference>
<dbReference type="SUPFAM" id="SSF50156">
    <property type="entry name" value="PDZ domain-like"/>
    <property type="match status" value="1"/>
</dbReference>
<dbReference type="Gene3D" id="3.40.50.11550">
    <property type="match status" value="1"/>
</dbReference>
<dbReference type="PROSITE" id="PS50106">
    <property type="entry name" value="PDZ"/>
    <property type="match status" value="1"/>
</dbReference>
<dbReference type="SMART" id="SM00228">
    <property type="entry name" value="PDZ"/>
    <property type="match status" value="1"/>
</dbReference>
<dbReference type="Pfam" id="PF13180">
    <property type="entry name" value="PDZ_2"/>
    <property type="match status" value="1"/>
</dbReference>
<evidence type="ECO:0000313" key="3">
    <source>
        <dbReference type="Proteomes" id="UP000190896"/>
    </source>
</evidence>
<feature type="domain" description="PDZ" evidence="1">
    <location>
        <begin position="270"/>
        <end position="341"/>
    </location>
</feature>
<dbReference type="RefSeq" id="WP_172838897.1">
    <property type="nucleotide sequence ID" value="NZ_MPRJ01000111.1"/>
</dbReference>
<evidence type="ECO:0000259" key="1">
    <source>
        <dbReference type="PROSITE" id="PS50106"/>
    </source>
</evidence>
<sequence>MVNNESPEQPALSALDLRNNLDLDAVVSQLDETRVVYVGEIHDNYGHHLAQLEIIKGLHQRDPDIAIGMEMFQQPYQPHLDTFISGETDEHEMLRRTEWYDRWRFDYRLYKPILDYAREHAIPLVAMNVTAELKGRVSEVGIDGLNAEERAAIPAEIDKPDVEYRARLKQIFIQHMARGNRDFERFVEVQLLWDESMAESAARYLEAHPDKKLVVLAGGGHLMYGSGIPNRVDRRVQVTSAIILPGDNRPVLPGVTDFMIYPQMASLPQQGLMGLFLDKAEKGVRVAGVIEESAAQQAGLEKDDVILVFQGEDVRTPGEIKVLLTGKMPGDRVSMKVLRKGFLLGDEELAFEFPLGK</sequence>
<dbReference type="AlphaFoldDB" id="A0A1T2KNX1"/>
<protein>
    <recommendedName>
        <fullName evidence="1">PDZ domain-containing protein</fullName>
    </recommendedName>
</protein>
<dbReference type="SUPFAM" id="SSF159501">
    <property type="entry name" value="EreA/ChaN-like"/>
    <property type="match status" value="1"/>
</dbReference>
<gene>
    <name evidence="2" type="ORF">BOW51_12150</name>
</gene>
<dbReference type="InterPro" id="IPR036034">
    <property type="entry name" value="PDZ_sf"/>
</dbReference>